<evidence type="ECO:0000256" key="7">
    <source>
        <dbReference type="ARBA" id="ARBA00023288"/>
    </source>
</evidence>
<dbReference type="InterPro" id="IPR046953">
    <property type="entry name" value="Spore_GerAC-like_C"/>
</dbReference>
<evidence type="ECO:0000256" key="4">
    <source>
        <dbReference type="ARBA" id="ARBA00022729"/>
    </source>
</evidence>
<accession>A0A140L2G1</accession>
<proteinExistence type="inferred from homology"/>
<dbReference type="Pfam" id="PF25198">
    <property type="entry name" value="Spore_GerAC_N"/>
    <property type="match status" value="1"/>
</dbReference>
<evidence type="ECO:0000259" key="9">
    <source>
        <dbReference type="Pfam" id="PF25198"/>
    </source>
</evidence>
<dbReference type="Proteomes" id="UP000070456">
    <property type="component" value="Unassembled WGS sequence"/>
</dbReference>
<keyword evidence="3" id="KW-0309">Germination</keyword>
<dbReference type="InterPro" id="IPR008844">
    <property type="entry name" value="Spore_GerAC-like"/>
</dbReference>
<sequence>MQLVTAAAIDYDGGNDKYFVTVEVFNPQHMGSHDSGGLLYSTGESVFDCFRNLILRSGRRLYWGHTEIFIVSREVAERSLLPILDILFRDAEVRDDMLIFVAEEDNASDILRLGRHKLHGLAGFHIEDVIKAESSISKYRRMPAWKFIQSMYAQGPASTLPLIKLDRSGEKEIPKVGGTAVFEGDKLVGTLDETETRSLLWILDELKGGVFVVPVKDGGKAEEVTLEIFESKTDTKAVYAGNQVTMKIHVETTVNIEEIGGTTDYMDEKKMMHLKKDGEARIEKEIKNVIGKVQREFAADVFKFSTVIQDEMPKVWREIEPNWHETFKKLPVNVQVTLKIRGSALMGKPIKISR</sequence>
<comment type="subcellular location">
    <subcellularLocation>
        <location evidence="1">Membrane</location>
        <topology evidence="1">Lipid-anchor</topology>
    </subcellularLocation>
</comment>
<name>A0A140L2G1_9FIRM</name>
<feature type="domain" description="Spore germination protein N-terminal" evidence="9">
    <location>
        <begin position="1"/>
        <end position="165"/>
    </location>
</feature>
<dbReference type="EMBL" id="LOEE01000046">
    <property type="protein sequence ID" value="KXG74736.1"/>
    <property type="molecule type" value="Genomic_DNA"/>
</dbReference>
<evidence type="ECO:0000256" key="3">
    <source>
        <dbReference type="ARBA" id="ARBA00022544"/>
    </source>
</evidence>
<gene>
    <name evidence="10" type="primary">gerBC_1</name>
    <name evidence="10" type="ORF">AN619_20760</name>
</gene>
<keyword evidence="5" id="KW-0472">Membrane</keyword>
<feature type="domain" description="Spore germination GerAC-like C-terminal" evidence="8">
    <location>
        <begin position="178"/>
        <end position="343"/>
    </location>
</feature>
<comment type="caution">
    <text evidence="10">The sequence shown here is derived from an EMBL/GenBank/DDBJ whole genome shotgun (WGS) entry which is preliminary data.</text>
</comment>
<keyword evidence="4" id="KW-0732">Signal</keyword>
<keyword evidence="11" id="KW-1185">Reference proteome</keyword>
<dbReference type="AlphaFoldDB" id="A0A140L2G1"/>
<dbReference type="NCBIfam" id="TIGR02887">
    <property type="entry name" value="spore_ger_x_C"/>
    <property type="match status" value="1"/>
</dbReference>
<dbReference type="Pfam" id="PF05504">
    <property type="entry name" value="Spore_GerAC"/>
    <property type="match status" value="1"/>
</dbReference>
<evidence type="ECO:0000259" key="8">
    <source>
        <dbReference type="Pfam" id="PF05504"/>
    </source>
</evidence>
<dbReference type="PANTHER" id="PTHR35789:SF1">
    <property type="entry name" value="SPORE GERMINATION PROTEIN B3"/>
    <property type="match status" value="1"/>
</dbReference>
<dbReference type="STRING" id="520762.AN619_20760"/>
<dbReference type="PATRIC" id="fig|520762.4.peg.2301"/>
<dbReference type="GO" id="GO:0016020">
    <property type="term" value="C:membrane"/>
    <property type="evidence" value="ECO:0007669"/>
    <property type="project" value="UniProtKB-SubCell"/>
</dbReference>
<evidence type="ECO:0000256" key="1">
    <source>
        <dbReference type="ARBA" id="ARBA00004635"/>
    </source>
</evidence>
<dbReference type="InterPro" id="IPR038501">
    <property type="entry name" value="Spore_GerAC_C_sf"/>
</dbReference>
<protein>
    <submittedName>
        <fullName evidence="10">Spore germination protein B3</fullName>
    </submittedName>
</protein>
<keyword evidence="6" id="KW-0564">Palmitate</keyword>
<evidence type="ECO:0000256" key="2">
    <source>
        <dbReference type="ARBA" id="ARBA00007886"/>
    </source>
</evidence>
<dbReference type="Gene3D" id="3.30.300.210">
    <property type="entry name" value="Nutrient germinant receptor protein C, domain 3"/>
    <property type="match status" value="1"/>
</dbReference>
<evidence type="ECO:0000256" key="6">
    <source>
        <dbReference type="ARBA" id="ARBA00023139"/>
    </source>
</evidence>
<evidence type="ECO:0000313" key="10">
    <source>
        <dbReference type="EMBL" id="KXG74736.1"/>
    </source>
</evidence>
<dbReference type="GO" id="GO:0009847">
    <property type="term" value="P:spore germination"/>
    <property type="evidence" value="ECO:0007669"/>
    <property type="project" value="InterPro"/>
</dbReference>
<evidence type="ECO:0000313" key="11">
    <source>
        <dbReference type="Proteomes" id="UP000070456"/>
    </source>
</evidence>
<keyword evidence="7" id="KW-0449">Lipoprotein</keyword>
<evidence type="ECO:0000256" key="5">
    <source>
        <dbReference type="ARBA" id="ARBA00023136"/>
    </source>
</evidence>
<dbReference type="InterPro" id="IPR057336">
    <property type="entry name" value="GerAC_N"/>
</dbReference>
<comment type="similarity">
    <text evidence="2">Belongs to the GerABKC lipoprotein family.</text>
</comment>
<dbReference type="PANTHER" id="PTHR35789">
    <property type="entry name" value="SPORE GERMINATION PROTEIN B3"/>
    <property type="match status" value="1"/>
</dbReference>
<reference evidence="10 11" key="1">
    <citation type="submission" date="2015-12" db="EMBL/GenBank/DDBJ databases">
        <title>Draft genome sequence of the thermoanaerobe Thermotalea metallivorans, an isolate from the runoff channel of the Great Artesian Basin, Australia.</title>
        <authorList>
            <person name="Patel B.K."/>
        </authorList>
    </citation>
    <scope>NUCLEOTIDE SEQUENCE [LARGE SCALE GENOMIC DNA]</scope>
    <source>
        <strain evidence="10 11">B2-1</strain>
    </source>
</reference>
<organism evidence="10 11">
    <name type="scientific">Thermotalea metallivorans</name>
    <dbReference type="NCBI Taxonomy" id="520762"/>
    <lineage>
        <taxon>Bacteria</taxon>
        <taxon>Bacillati</taxon>
        <taxon>Bacillota</taxon>
        <taxon>Clostridia</taxon>
        <taxon>Peptostreptococcales</taxon>
        <taxon>Thermotaleaceae</taxon>
        <taxon>Thermotalea</taxon>
    </lineage>
</organism>